<dbReference type="EMBL" id="ML978121">
    <property type="protein sequence ID" value="KAF2104172.1"/>
    <property type="molecule type" value="Genomic_DNA"/>
</dbReference>
<dbReference type="PANTHER" id="PTHR11266">
    <property type="entry name" value="PEROXISOMAL MEMBRANE PROTEIN 2, PXMP2 MPV17"/>
    <property type="match status" value="1"/>
</dbReference>
<comment type="subcellular location">
    <subcellularLocation>
        <location evidence="1">Membrane</location>
        <topology evidence="1">Multi-pass membrane protein</topology>
    </subcellularLocation>
</comment>
<protein>
    <submittedName>
        <fullName evidence="8">Uncharacterized protein</fullName>
    </submittedName>
</protein>
<organism evidence="8 9">
    <name type="scientific">Rhizodiscina lignyota</name>
    <dbReference type="NCBI Taxonomy" id="1504668"/>
    <lineage>
        <taxon>Eukaryota</taxon>
        <taxon>Fungi</taxon>
        <taxon>Dikarya</taxon>
        <taxon>Ascomycota</taxon>
        <taxon>Pezizomycotina</taxon>
        <taxon>Dothideomycetes</taxon>
        <taxon>Pleosporomycetidae</taxon>
        <taxon>Aulographales</taxon>
        <taxon>Rhizodiscinaceae</taxon>
        <taxon>Rhizodiscina</taxon>
    </lineage>
</organism>
<reference evidence="8" key="1">
    <citation type="journal article" date="2020" name="Stud. Mycol.">
        <title>101 Dothideomycetes genomes: a test case for predicting lifestyles and emergence of pathogens.</title>
        <authorList>
            <person name="Haridas S."/>
            <person name="Albert R."/>
            <person name="Binder M."/>
            <person name="Bloem J."/>
            <person name="Labutti K."/>
            <person name="Salamov A."/>
            <person name="Andreopoulos B."/>
            <person name="Baker S."/>
            <person name="Barry K."/>
            <person name="Bills G."/>
            <person name="Bluhm B."/>
            <person name="Cannon C."/>
            <person name="Castanera R."/>
            <person name="Culley D."/>
            <person name="Daum C."/>
            <person name="Ezra D."/>
            <person name="Gonzalez J."/>
            <person name="Henrissat B."/>
            <person name="Kuo A."/>
            <person name="Liang C."/>
            <person name="Lipzen A."/>
            <person name="Lutzoni F."/>
            <person name="Magnuson J."/>
            <person name="Mondo S."/>
            <person name="Nolan M."/>
            <person name="Ohm R."/>
            <person name="Pangilinan J."/>
            <person name="Park H.-J."/>
            <person name="Ramirez L."/>
            <person name="Alfaro M."/>
            <person name="Sun H."/>
            <person name="Tritt A."/>
            <person name="Yoshinaga Y."/>
            <person name="Zwiers L.-H."/>
            <person name="Turgeon B."/>
            <person name="Goodwin S."/>
            <person name="Spatafora J."/>
            <person name="Crous P."/>
            <person name="Grigoriev I."/>
        </authorList>
    </citation>
    <scope>NUCLEOTIDE SEQUENCE</scope>
    <source>
        <strain evidence="8">CBS 133067</strain>
    </source>
</reference>
<feature type="transmembrane region" description="Helical" evidence="6">
    <location>
        <begin position="170"/>
        <end position="188"/>
    </location>
</feature>
<dbReference type="Pfam" id="PF04117">
    <property type="entry name" value="Mpv17_PMP22"/>
    <property type="match status" value="1"/>
</dbReference>
<dbReference type="InterPro" id="IPR007248">
    <property type="entry name" value="Mpv17_PMP22"/>
</dbReference>
<evidence type="ECO:0000256" key="5">
    <source>
        <dbReference type="ARBA" id="ARBA00023136"/>
    </source>
</evidence>
<dbReference type="PANTHER" id="PTHR11266:SF80">
    <property type="entry name" value="PEROXISOMAL MEMBRANE PROTEIN 2"/>
    <property type="match status" value="1"/>
</dbReference>
<evidence type="ECO:0000256" key="2">
    <source>
        <dbReference type="ARBA" id="ARBA00006824"/>
    </source>
</evidence>
<accession>A0A9P4ME69</accession>
<sequence length="261" mass="29380">MFKAPQWHLQLMATASLQGTALSALSNIIAQLIDPWLKSLPVTFHIVEFVRFVAVQALLQPPLFYWQMWMEANWPGTVLPSKGMEEYVAVPQDFELGDFARDSLESMASHRRSIASHRRVSGAAGEELESGNADVEAAEKTGPATTTSTKKGLVWRNVWIKWWLDNSLGALWFTVVFIVLLELFRLHGPVAVWHALLRDFIPLFLPSYILWAPASLFNFIWIPAEKRIVFLAFVGLCWNIYLSLFAAETAEVGSTSKKTSA</sequence>
<keyword evidence="4 6" id="KW-1133">Transmembrane helix</keyword>
<evidence type="ECO:0000256" key="1">
    <source>
        <dbReference type="ARBA" id="ARBA00004141"/>
    </source>
</evidence>
<proteinExistence type="inferred from homology"/>
<feature type="transmembrane region" description="Helical" evidence="6">
    <location>
        <begin position="228"/>
        <end position="247"/>
    </location>
</feature>
<name>A0A9P4ME69_9PEZI</name>
<evidence type="ECO:0000256" key="7">
    <source>
        <dbReference type="SAM" id="MobiDB-lite"/>
    </source>
</evidence>
<evidence type="ECO:0000256" key="3">
    <source>
        <dbReference type="ARBA" id="ARBA00022692"/>
    </source>
</evidence>
<keyword evidence="9" id="KW-1185">Reference proteome</keyword>
<gene>
    <name evidence="8" type="ORF">NA57DRAFT_70388</name>
</gene>
<feature type="region of interest" description="Disordered" evidence="7">
    <location>
        <begin position="117"/>
        <end position="147"/>
    </location>
</feature>
<dbReference type="Proteomes" id="UP000799772">
    <property type="component" value="Unassembled WGS sequence"/>
</dbReference>
<evidence type="ECO:0000313" key="9">
    <source>
        <dbReference type="Proteomes" id="UP000799772"/>
    </source>
</evidence>
<comment type="caution">
    <text evidence="8">The sequence shown here is derived from an EMBL/GenBank/DDBJ whole genome shotgun (WGS) entry which is preliminary data.</text>
</comment>
<feature type="transmembrane region" description="Helical" evidence="6">
    <location>
        <begin position="200"/>
        <end position="221"/>
    </location>
</feature>
<keyword evidence="3 6" id="KW-0812">Transmembrane</keyword>
<evidence type="ECO:0000256" key="6">
    <source>
        <dbReference type="RuleBase" id="RU363053"/>
    </source>
</evidence>
<keyword evidence="5 6" id="KW-0472">Membrane</keyword>
<evidence type="ECO:0000313" key="8">
    <source>
        <dbReference type="EMBL" id="KAF2104172.1"/>
    </source>
</evidence>
<dbReference type="AlphaFoldDB" id="A0A9P4ME69"/>
<dbReference type="OrthoDB" id="10267969at2759"/>
<comment type="similarity">
    <text evidence="2 6">Belongs to the peroxisomal membrane protein PXMP2/4 family.</text>
</comment>
<evidence type="ECO:0000256" key="4">
    <source>
        <dbReference type="ARBA" id="ARBA00022989"/>
    </source>
</evidence>
<dbReference type="GO" id="GO:0005778">
    <property type="term" value="C:peroxisomal membrane"/>
    <property type="evidence" value="ECO:0007669"/>
    <property type="project" value="TreeGrafter"/>
</dbReference>